<geneLocation type="plasmid" evidence="3">
    <name>pLaw3</name>
</geneLocation>
<proteinExistence type="predicted"/>
<dbReference type="Proteomes" id="UP000002430">
    <property type="component" value="Plasmid 3"/>
</dbReference>
<feature type="transmembrane region" description="Helical" evidence="1">
    <location>
        <begin position="27"/>
        <end position="50"/>
    </location>
</feature>
<dbReference type="EMBL" id="AM180255">
    <property type="protein sequence ID" value="CAJ53972.1"/>
    <property type="molecule type" value="Genomic_DNA"/>
</dbReference>
<dbReference type="AlphaFoldDB" id="Q1MNW1"/>
<name>Q1MNW1_LAWIP</name>
<protein>
    <submittedName>
        <fullName evidence="2">NA</fullName>
    </submittedName>
</protein>
<dbReference type="KEGG" id="lip:LIC020"/>
<evidence type="ECO:0000313" key="3">
    <source>
        <dbReference type="Proteomes" id="UP000002430"/>
    </source>
</evidence>
<evidence type="ECO:0000256" key="1">
    <source>
        <dbReference type="SAM" id="Phobius"/>
    </source>
</evidence>
<keyword evidence="1" id="KW-1133">Transmembrane helix</keyword>
<dbReference type="RefSeq" id="WP_011527339.1">
    <property type="nucleotide sequence ID" value="NC_008014.1"/>
</dbReference>
<gene>
    <name evidence="2" type="ordered locus">LIC020</name>
</gene>
<evidence type="ECO:0000313" key="2">
    <source>
        <dbReference type="EMBL" id="CAJ53972.1"/>
    </source>
</evidence>
<keyword evidence="3" id="KW-1185">Reference proteome</keyword>
<dbReference type="HOGENOM" id="CLU_557581_0_0_7"/>
<reference evidence="2 3" key="1">
    <citation type="submission" date="2005-11" db="EMBL/GenBank/DDBJ databases">
        <title>The complete genome sequence of Lawsonia intracellularis: the causative agent of proliferative enteropathy.</title>
        <authorList>
            <person name="Kaur K."/>
            <person name="Zhang Q."/>
            <person name="Beckler D."/>
            <person name="Munir S."/>
            <person name="Li L."/>
            <person name="Kinsley K."/>
            <person name="Herron L."/>
            <person name="Peterson A."/>
            <person name="May B."/>
            <person name="Singh S."/>
            <person name="Gebhart C."/>
            <person name="Kapur V."/>
        </authorList>
    </citation>
    <scope>NUCLEOTIDE SEQUENCE [LARGE SCALE GENOMIC DNA]</scope>
    <source>
        <strain evidence="2 3">PHE/MN1-00</strain>
        <plasmid evidence="3">pLaw3</plasmid>
    </source>
</reference>
<sequence length="489" mass="56223">MVYIFFPTLVLLPLIRPFKQKIFFPTWLTIPIVTVILLSGDFVILLPEALKIPLVNWKTKNLQRVHYIAEYRPIVEFLQSQLKNNETFVDVTNGHGLYAYTNKENPLFLSLVNVYVTDKVQKILVQQLQEQFDKGKFPLAIVSSPFWGSNIDGLNTTMLYYHVAEFIYQHYVPYKNIHGFEVWAAKESRFSQETSQVEVEEQVTVDVPIVTQGQYFGHNANVTTNNNTIHIDYGPYLPMVKPSIINLMTATNMSPIEIAPYKTCKCELEITNVLQGTLQLSFSFDHQPYTSESSCYIFIPAYKEKTKVQLTKILPEGAKAITDIRITAPDHTYMDIYSFSMTLLNTYPCTLLIVTQIDQHNYGPYLWANYDPYHGLSNNTVLATFTKDIKIHPSETYHIVIPSYIKDDIAEYLHFRILSPNGGYLVGNVQDIDNHSGEFRFALKESTEPIDYLLRISSQYAWKNKQQFSLTSHSIYPIHIESICAIKGD</sequence>
<organism evidence="2 3">
    <name type="scientific">Lawsonia intracellularis (strain PHE/MN1-00)</name>
    <dbReference type="NCBI Taxonomy" id="363253"/>
    <lineage>
        <taxon>Bacteria</taxon>
        <taxon>Pseudomonadati</taxon>
        <taxon>Thermodesulfobacteriota</taxon>
        <taxon>Desulfovibrionia</taxon>
        <taxon>Desulfovibrionales</taxon>
        <taxon>Desulfovibrionaceae</taxon>
        <taxon>Lawsonia</taxon>
    </lineage>
</organism>
<accession>Q1MNW1</accession>
<keyword evidence="1" id="KW-0472">Membrane</keyword>
<keyword evidence="2" id="KW-0614">Plasmid</keyword>
<keyword evidence="1" id="KW-0812">Transmembrane</keyword>